<sequence>MIKKFVAWVKALFAPAKIDDVKVDEYIAKQSRRTHDESDVVLKATVKGDEVTFTKPQTVNQVRFTKPETRPLDDQLNDNQVVVAVDLAEQTKRVVTVEARSTVRDTPVQKTPPKPLNEQLKGVELPAYAKGKTLPPKAKREYIKRAGSPAPARRLDDTPHSTGGHVASHGIDPVNAALYGYAAATILNDDTPAAQPAPVEECRTSHYDAPSYTPSYDSTPSYSSPSYDSPSSYDGGYSGGSCD</sequence>
<gene>
    <name evidence="2" type="ORF">CR9_041</name>
</gene>
<dbReference type="RefSeq" id="YP_009015003.1">
    <property type="nucleotide sequence ID" value="NC_023717.1"/>
</dbReference>
<evidence type="ECO:0000313" key="2">
    <source>
        <dbReference type="EMBL" id="AFH20925.1"/>
    </source>
</evidence>
<name>M1F3F6_9CAUD</name>
<evidence type="ECO:0000313" key="3">
    <source>
        <dbReference type="Proteomes" id="UP000011829"/>
    </source>
</evidence>
<keyword evidence="3" id="KW-1185">Reference proteome</keyword>
<feature type="region of interest" description="Disordered" evidence="1">
    <location>
        <begin position="192"/>
        <end position="243"/>
    </location>
</feature>
<dbReference type="Proteomes" id="UP000011829">
    <property type="component" value="Segment"/>
</dbReference>
<feature type="region of interest" description="Disordered" evidence="1">
    <location>
        <begin position="132"/>
        <end position="170"/>
    </location>
</feature>
<dbReference type="KEGG" id="vg:18562883"/>
<dbReference type="OrthoDB" id="13649at10239"/>
<dbReference type="GeneID" id="18562883"/>
<feature type="compositionally biased region" description="Low complexity" evidence="1">
    <location>
        <begin position="210"/>
        <end position="235"/>
    </location>
</feature>
<proteinExistence type="predicted"/>
<protein>
    <submittedName>
        <fullName evidence="2">Uncharacterized protein</fullName>
    </submittedName>
</protein>
<dbReference type="EMBL" id="JQ691611">
    <property type="protein sequence ID" value="AFH20925.1"/>
    <property type="molecule type" value="Genomic_DNA"/>
</dbReference>
<accession>M1F3F6</accession>
<organism evidence="2 3">
    <name type="scientific">Cronobacter phage CR9</name>
    <dbReference type="NCBI Taxonomy" id="1162290"/>
    <lineage>
        <taxon>Viruses</taxon>
        <taxon>Duplodnaviria</taxon>
        <taxon>Heunggongvirae</taxon>
        <taxon>Uroviricota</taxon>
        <taxon>Caudoviricetes</taxon>
        <taxon>Vequintavirinae</taxon>
        <taxon>Certrevirus</taxon>
        <taxon>Certrevirus CR9</taxon>
    </lineage>
</organism>
<reference evidence="2 3" key="1">
    <citation type="submission" date="2012-02" db="EMBL/GenBank/DDBJ databases">
        <title>Complete Genome Sequence of Cronobacter sakazakii Bacteriophage CR9.</title>
        <authorList>
            <person name="Shin H."/>
            <person name="Lee J.-H."/>
            <person name="Kim Y."/>
            <person name="Ryu S."/>
        </authorList>
    </citation>
    <scope>NUCLEOTIDE SEQUENCE [LARGE SCALE GENOMIC DNA]</scope>
</reference>
<evidence type="ECO:0000256" key="1">
    <source>
        <dbReference type="SAM" id="MobiDB-lite"/>
    </source>
</evidence>